<dbReference type="FunCoup" id="G8ZVL4">
    <property type="interactions" value="1165"/>
</dbReference>
<dbReference type="PANTHER" id="PTHR21049:SF0">
    <property type="entry name" value="DOLICHYL-DIPHOSPHOOLIGOSACCHARIDE--PROTEIN GLYCOSYLTRANSFERASE SUBUNIT 1"/>
    <property type="match status" value="1"/>
</dbReference>
<keyword evidence="8 10" id="KW-1133">Transmembrane helix</keyword>
<feature type="signal peptide" evidence="10">
    <location>
        <begin position="1"/>
        <end position="21"/>
    </location>
</feature>
<evidence type="ECO:0000256" key="9">
    <source>
        <dbReference type="ARBA" id="ARBA00023136"/>
    </source>
</evidence>
<dbReference type="Proteomes" id="UP000005627">
    <property type="component" value="Chromosome 5"/>
</dbReference>
<dbReference type="InterPro" id="IPR007676">
    <property type="entry name" value="Ribophorin_I"/>
</dbReference>
<dbReference type="OrthoDB" id="310030at2759"/>
<organism evidence="11 12">
    <name type="scientific">Torulaspora delbrueckii</name>
    <name type="common">Yeast</name>
    <name type="synonym">Candida colliculosa</name>
    <dbReference type="NCBI Taxonomy" id="4950"/>
    <lineage>
        <taxon>Eukaryota</taxon>
        <taxon>Fungi</taxon>
        <taxon>Dikarya</taxon>
        <taxon>Ascomycota</taxon>
        <taxon>Saccharomycotina</taxon>
        <taxon>Saccharomycetes</taxon>
        <taxon>Saccharomycetales</taxon>
        <taxon>Saccharomycetaceae</taxon>
        <taxon>Torulaspora</taxon>
    </lineage>
</organism>
<keyword evidence="12" id="KW-1185">Reference proteome</keyword>
<dbReference type="GO" id="GO:0018279">
    <property type="term" value="P:protein N-linked glycosylation via asparagine"/>
    <property type="evidence" value="ECO:0007669"/>
    <property type="project" value="EnsemblFungi"/>
</dbReference>
<dbReference type="UniPathway" id="UPA00378"/>
<accession>G8ZVL4</accession>
<dbReference type="GO" id="GO:0008250">
    <property type="term" value="C:oligosaccharyltransferase complex"/>
    <property type="evidence" value="ECO:0007669"/>
    <property type="project" value="UniProtKB-UniRule"/>
</dbReference>
<proteinExistence type="inferred from homology"/>
<comment type="function">
    <text evidence="1 10">Subunit of the oligosaccharyl transferase (OST) complex that catalyzes the initial transfer of a defined glycan (Glc(3)Man(9)GlcNAc(2) in eukaryotes) from the lipid carrier dolichol-pyrophosphate to an asparagine residue within an Asn-X-Ser/Thr consensus motif in nascent polypeptide chains, the first step in protein N-glycosylation. N-glycosylation occurs cotranslationally and the complex associates with the Sec61 complex at the channel-forming translocon complex that mediates protein translocation across the endoplasmic reticulum (ER). All subunits are required for a maximal enzyme activity.</text>
</comment>
<comment type="subunit">
    <text evidence="10">Component of the oligosaccharyltransferase (OST) complex.</text>
</comment>
<name>G8ZVL4_TORDE</name>
<gene>
    <name evidence="11" type="primary">TDEL0E04150</name>
    <name evidence="11" type="ORF">TDEL_0E04150</name>
</gene>
<dbReference type="GeneID" id="11504059"/>
<comment type="similarity">
    <text evidence="4 10">Belongs to the OST1 family.</text>
</comment>
<evidence type="ECO:0000256" key="10">
    <source>
        <dbReference type="RuleBase" id="RU361143"/>
    </source>
</evidence>
<evidence type="ECO:0000313" key="12">
    <source>
        <dbReference type="Proteomes" id="UP000005627"/>
    </source>
</evidence>
<feature type="transmembrane region" description="Helical" evidence="10">
    <location>
        <begin position="447"/>
        <end position="468"/>
    </location>
</feature>
<dbReference type="GO" id="GO:0006488">
    <property type="term" value="P:dolichol-linked oligosaccharide biosynthetic process"/>
    <property type="evidence" value="ECO:0007669"/>
    <property type="project" value="EnsemblFungi"/>
</dbReference>
<evidence type="ECO:0000256" key="5">
    <source>
        <dbReference type="ARBA" id="ARBA00022692"/>
    </source>
</evidence>
<evidence type="ECO:0000256" key="7">
    <source>
        <dbReference type="ARBA" id="ARBA00022824"/>
    </source>
</evidence>
<evidence type="ECO:0000256" key="3">
    <source>
        <dbReference type="ARBA" id="ARBA00004922"/>
    </source>
</evidence>
<feature type="chain" id="PRO_5005133095" description="Dolichyl-diphosphooligosaccharide--protein glycosyltransferase subunit 1" evidence="10">
    <location>
        <begin position="22"/>
        <end position="471"/>
    </location>
</feature>
<reference evidence="11 12" key="1">
    <citation type="journal article" date="2011" name="Proc. Natl. Acad. Sci. U.S.A.">
        <title>Evolutionary erosion of yeast sex chromosomes by mating-type switching accidents.</title>
        <authorList>
            <person name="Gordon J.L."/>
            <person name="Armisen D."/>
            <person name="Proux-Wera E."/>
            <person name="Oheigeartaigh S.S."/>
            <person name="Byrne K.P."/>
            <person name="Wolfe K.H."/>
        </authorList>
    </citation>
    <scope>NUCLEOTIDE SEQUENCE [LARGE SCALE GENOMIC DNA]</scope>
    <source>
        <strain evidence="12">ATCC 10662 / CBS 1146 / NBRC 0425 / NCYC 2629 / NRRL Y-866</strain>
    </source>
</reference>
<dbReference type="AlphaFoldDB" id="G8ZVL4"/>
<dbReference type="InParanoid" id="G8ZVL4"/>
<dbReference type="PANTHER" id="PTHR21049">
    <property type="entry name" value="RIBOPHORIN I"/>
    <property type="match status" value="1"/>
</dbReference>
<evidence type="ECO:0000256" key="2">
    <source>
        <dbReference type="ARBA" id="ARBA00004115"/>
    </source>
</evidence>
<evidence type="ECO:0000256" key="1">
    <source>
        <dbReference type="ARBA" id="ARBA00002791"/>
    </source>
</evidence>
<dbReference type="GO" id="GO:0005198">
    <property type="term" value="F:structural molecule activity"/>
    <property type="evidence" value="ECO:0007669"/>
    <property type="project" value="EnsemblFungi"/>
</dbReference>
<dbReference type="HOGENOM" id="CLU_031381_1_0_1"/>
<keyword evidence="9 10" id="KW-0472">Membrane</keyword>
<dbReference type="eggNOG" id="KOG2291">
    <property type="taxonomic scope" value="Eukaryota"/>
</dbReference>
<keyword evidence="5 10" id="KW-0812">Transmembrane</keyword>
<comment type="subcellular location">
    <subcellularLocation>
        <location evidence="2 10">Endoplasmic reticulum membrane</location>
        <topology evidence="2 10">Single-pass type I membrane protein</topology>
    </subcellularLocation>
</comment>
<evidence type="ECO:0000256" key="4">
    <source>
        <dbReference type="ARBA" id="ARBA00008905"/>
    </source>
</evidence>
<dbReference type="Pfam" id="PF04597">
    <property type="entry name" value="Ribophorin_I"/>
    <property type="match status" value="1"/>
</dbReference>
<evidence type="ECO:0000256" key="8">
    <source>
        <dbReference type="ARBA" id="ARBA00022989"/>
    </source>
</evidence>
<keyword evidence="7 10" id="KW-0256">Endoplasmic reticulum</keyword>
<keyword evidence="6 10" id="KW-0732">Signal</keyword>
<dbReference type="STRING" id="1076872.G8ZVL4"/>
<evidence type="ECO:0000313" key="11">
    <source>
        <dbReference type="EMBL" id="CCE92658.1"/>
    </source>
</evidence>
<protein>
    <recommendedName>
        <fullName evidence="10">Dolichyl-diphosphooligosaccharide--protein glycosyltransferase subunit 1</fullName>
    </recommendedName>
</protein>
<dbReference type="RefSeq" id="XP_003681869.1">
    <property type="nucleotide sequence ID" value="XM_003681821.1"/>
</dbReference>
<comment type="pathway">
    <text evidence="3 10">Protein modification; protein glycosylation.</text>
</comment>
<dbReference type="KEGG" id="tdl:TDEL_0E04150"/>
<evidence type="ECO:0000256" key="6">
    <source>
        <dbReference type="ARBA" id="ARBA00022729"/>
    </source>
</evidence>
<dbReference type="EMBL" id="HE616746">
    <property type="protein sequence ID" value="CCE92658.1"/>
    <property type="molecule type" value="Genomic_DNA"/>
</dbReference>
<sequence>MINKFIVLLLSFAFLLGQILCDGFFPEKVWENLEYQKLIDVKHAHINEALELSIRNIGNGPAEEYYLALPKEVYDKISMFAVQLSDKHVFVNSSLFPATSDMDDGSQIGYGLIKLPSPVAAGAKVALSVRISHNRHGVPYPEHIAIKDEQNLLLSTSRLPLSAYSTQKGNLRVIGSPKFSELDESDDSSLKGEESKEGLTFGPWDNIKPFETANTLSLIYSHNIPVIEATQLNRDVWISHWASTIQFEEYYELINRSAKLNKGFSRFELMKEQQGMKLSHYCSVLEMKLPEESSDHYYTDLVGMVSTSRILGDHMYLKPRYPLFGGWKYNFTIGWTNKLSSFLHKSKSPQGSYLLSIPLLNGPSDILYDNVALSVFLPEGAQVQAIDPPVPFVDIKVTTQKSYLDLNYGHVKVTCNFKNLIGDIGNGSVLVKYTYDSNALYRKPLSVALYIFVALMSIFLLKSINFNVDKA</sequence>